<organism evidence="2 3">
    <name type="scientific">Periophthalmus magnuspinnatus</name>
    <dbReference type="NCBI Taxonomy" id="409849"/>
    <lineage>
        <taxon>Eukaryota</taxon>
        <taxon>Metazoa</taxon>
        <taxon>Chordata</taxon>
        <taxon>Craniata</taxon>
        <taxon>Vertebrata</taxon>
        <taxon>Euteleostomi</taxon>
        <taxon>Actinopterygii</taxon>
        <taxon>Neopterygii</taxon>
        <taxon>Teleostei</taxon>
        <taxon>Neoteleostei</taxon>
        <taxon>Acanthomorphata</taxon>
        <taxon>Gobiaria</taxon>
        <taxon>Gobiiformes</taxon>
        <taxon>Gobioidei</taxon>
        <taxon>Gobiidae</taxon>
        <taxon>Oxudercinae</taxon>
        <taxon>Periophthalmus</taxon>
    </lineage>
</organism>
<evidence type="ECO:0008006" key="4">
    <source>
        <dbReference type="Google" id="ProtNLM"/>
    </source>
</evidence>
<dbReference type="GO" id="GO:0045616">
    <property type="term" value="P:regulation of keratinocyte differentiation"/>
    <property type="evidence" value="ECO:0007669"/>
    <property type="project" value="TreeGrafter"/>
</dbReference>
<protein>
    <recommendedName>
        <fullName evidence="4">ERBB receptor feedback inhibitor 1a</fullName>
    </recommendedName>
</protein>
<reference evidence="2" key="2">
    <citation type="submission" date="2025-09" db="UniProtKB">
        <authorList>
            <consortium name="Ensembl"/>
        </authorList>
    </citation>
    <scope>IDENTIFICATION</scope>
</reference>
<dbReference type="Ensembl" id="ENSPMGT00000006429.1">
    <property type="protein sequence ID" value="ENSPMGP00000006053.1"/>
    <property type="gene ID" value="ENSPMGG00000005091.1"/>
</dbReference>
<feature type="region of interest" description="Disordered" evidence="1">
    <location>
        <begin position="321"/>
        <end position="345"/>
    </location>
</feature>
<dbReference type="PANTHER" id="PTHR14254">
    <property type="entry name" value="GENE 33 POLYPEPTIDE"/>
    <property type="match status" value="1"/>
</dbReference>
<evidence type="ECO:0000313" key="2">
    <source>
        <dbReference type="Ensembl" id="ENSPMGP00000006053.1"/>
    </source>
</evidence>
<proteinExistence type="predicted"/>
<sequence length="345" mass="38226">MECPCVLTSWDSSGCTRPSQSSHSRPRVASFRAVIVGRIRNSSLSQTPYFSNSYLSSEPLPSPQEGDQVVPSAQRGCSVLRQREAKPLPPLPDPEELMSDEAADQEVEFFTSDRRCLLPKSFPKVPCKESNNVNTRQNGQVNYAYQDVSLLDKDSGNMAFSWPGCDDRLQTRGNHFGANNFDSGDAFWGKPEDLTPKMRFSCSVPPIPDNKPEVPPRIPIKPKNLTLSNDDKPPKIPPRVPLVPPCPPRTPSPKSLPIYINGVMPPTQSFAANPNYVSKTLQRHHSERVPSTTQSSPCIVPILKDGRQASTTHYILLPPGHLSHTKHEETSFSKPFSELQDEACT</sequence>
<dbReference type="PANTHER" id="PTHR14254:SF5">
    <property type="entry name" value="ERBB RECEPTOR FEEDBACK INHIBITOR 1"/>
    <property type="match status" value="1"/>
</dbReference>
<evidence type="ECO:0000313" key="3">
    <source>
        <dbReference type="Proteomes" id="UP000261520"/>
    </source>
</evidence>
<evidence type="ECO:0000256" key="1">
    <source>
        <dbReference type="SAM" id="MobiDB-lite"/>
    </source>
</evidence>
<reference evidence="2" key="1">
    <citation type="submission" date="2025-08" db="UniProtKB">
        <authorList>
            <consortium name="Ensembl"/>
        </authorList>
    </citation>
    <scope>IDENTIFICATION</scope>
</reference>
<dbReference type="InterPro" id="IPR052112">
    <property type="entry name" value="EGFR_SigReg_Kinase"/>
</dbReference>
<dbReference type="AlphaFoldDB" id="A0A3B3ZN30"/>
<accession>A0A3B3ZN30</accession>
<keyword evidence="3" id="KW-1185">Reference proteome</keyword>
<name>A0A3B3ZN30_9GOBI</name>
<dbReference type="Proteomes" id="UP000261520">
    <property type="component" value="Unplaced"/>
</dbReference>
<dbReference type="GO" id="GO:0042059">
    <property type="term" value="P:negative regulation of epidermal growth factor receptor signaling pathway"/>
    <property type="evidence" value="ECO:0007669"/>
    <property type="project" value="TreeGrafter"/>
</dbReference>